<evidence type="ECO:0000256" key="1">
    <source>
        <dbReference type="SAM" id="SignalP"/>
    </source>
</evidence>
<dbReference type="EMBL" id="CP071504">
    <property type="protein sequence ID" value="QSX31106.1"/>
    <property type="molecule type" value="Genomic_DNA"/>
</dbReference>
<dbReference type="KEGG" id="scyp:JYB88_05545"/>
<dbReference type="InterPro" id="IPR051781">
    <property type="entry name" value="Metallo-dep_Hydrolase"/>
</dbReference>
<dbReference type="RefSeq" id="WP_207325764.1">
    <property type="nucleotide sequence ID" value="NZ_CP071504.1"/>
</dbReference>
<sequence length="422" mass="46005">MRTLLSSLLLPLLALPAVAHDLIPATAQSRDLLLRHATLYTVSQGTLEDTDLLLHDGRIAAIGKQLAAEGAEEIDASGKRIYPGLIALDSHAGMVEIEMARPTRDIADVGLNNAELRAASAFNPDSEIIPTLRRNGISHVQLVPEGEAMAGQSALVGLDSWTVEQALVPSRMGQHLYWPELGPLASDDEERSKQLKEHDDALRQIRTLFADAKRYALGIKAGDKIAQQRNLAAMAPLFDDAATLFIHVDREQHIEEALKLCREYQLKPVIVGGYDAWRQAASLNELGARVIYASVFSLPQRSDEPVDLAFRIPALLSDAGVPFAIGYSGDWDSRNLAFAAGYAAAHGLGQDKALRAITLDAARLLGVDDMGALEVGFRGNIIVAEGDILDPMSGRIEALFIDGRRVDLNNRQQQLYQKYLKK</sequence>
<dbReference type="SUPFAM" id="SSF51338">
    <property type="entry name" value="Composite domain of metallo-dependent hydrolases"/>
    <property type="match status" value="1"/>
</dbReference>
<dbReference type="InterPro" id="IPR011059">
    <property type="entry name" value="Metal-dep_hydrolase_composite"/>
</dbReference>
<dbReference type="Proteomes" id="UP000663281">
    <property type="component" value="Chromosome"/>
</dbReference>
<feature type="chain" id="PRO_5037031371" evidence="1">
    <location>
        <begin position="20"/>
        <end position="422"/>
    </location>
</feature>
<gene>
    <name evidence="2" type="ORF">JYB88_05545</name>
</gene>
<accession>A0A974XPX4</accession>
<protein>
    <submittedName>
        <fullName evidence="2">Amidohydrolase</fullName>
    </submittedName>
</protein>
<name>A0A974XPX4_9GAMM</name>
<organism evidence="2 3">
    <name type="scientific">Shewanella cyperi</name>
    <dbReference type="NCBI Taxonomy" id="2814292"/>
    <lineage>
        <taxon>Bacteria</taxon>
        <taxon>Pseudomonadati</taxon>
        <taxon>Pseudomonadota</taxon>
        <taxon>Gammaproteobacteria</taxon>
        <taxon>Alteromonadales</taxon>
        <taxon>Shewanellaceae</taxon>
        <taxon>Shewanella</taxon>
    </lineage>
</organism>
<dbReference type="InterPro" id="IPR032466">
    <property type="entry name" value="Metal_Hydrolase"/>
</dbReference>
<feature type="signal peptide" evidence="1">
    <location>
        <begin position="1"/>
        <end position="19"/>
    </location>
</feature>
<dbReference type="SUPFAM" id="SSF51556">
    <property type="entry name" value="Metallo-dependent hydrolases"/>
    <property type="match status" value="1"/>
</dbReference>
<dbReference type="AlphaFoldDB" id="A0A974XPX4"/>
<dbReference type="GO" id="GO:0016810">
    <property type="term" value="F:hydrolase activity, acting on carbon-nitrogen (but not peptide) bonds"/>
    <property type="evidence" value="ECO:0007669"/>
    <property type="project" value="InterPro"/>
</dbReference>
<dbReference type="Gene3D" id="3.20.20.140">
    <property type="entry name" value="Metal-dependent hydrolases"/>
    <property type="match status" value="1"/>
</dbReference>
<reference evidence="2 3" key="1">
    <citation type="submission" date="2021-03" db="EMBL/GenBank/DDBJ databases">
        <title>Novel species identification of genus Shewanella.</title>
        <authorList>
            <person name="Liu G."/>
            <person name="Zhang Q."/>
        </authorList>
    </citation>
    <scope>NUCLEOTIDE SEQUENCE [LARGE SCALE GENOMIC DNA]</scope>
    <source>
        <strain evidence="2 3">FJAT-53726</strain>
    </source>
</reference>
<dbReference type="PANTHER" id="PTHR43135:SF3">
    <property type="entry name" value="ALPHA-D-RIBOSE 1-METHYLPHOSPHONATE 5-TRIPHOSPHATE DIPHOSPHATASE"/>
    <property type="match status" value="1"/>
</dbReference>
<keyword evidence="1" id="KW-0732">Signal</keyword>
<evidence type="ECO:0000313" key="3">
    <source>
        <dbReference type="Proteomes" id="UP000663281"/>
    </source>
</evidence>
<proteinExistence type="predicted"/>
<keyword evidence="3" id="KW-1185">Reference proteome</keyword>
<dbReference type="PANTHER" id="PTHR43135">
    <property type="entry name" value="ALPHA-D-RIBOSE 1-METHYLPHOSPHONATE 5-TRIPHOSPHATE DIPHOSPHATASE"/>
    <property type="match status" value="1"/>
</dbReference>
<evidence type="ECO:0000313" key="2">
    <source>
        <dbReference type="EMBL" id="QSX31106.1"/>
    </source>
</evidence>